<keyword evidence="4" id="KW-0808">Transferase</keyword>
<feature type="transmembrane region" description="Helical" evidence="2">
    <location>
        <begin position="7"/>
        <end position="28"/>
    </location>
</feature>
<proteinExistence type="predicted"/>
<organism evidence="4 5">
    <name type="scientific">Thermoflexibacter ruber</name>
    <dbReference type="NCBI Taxonomy" id="1003"/>
    <lineage>
        <taxon>Bacteria</taxon>
        <taxon>Pseudomonadati</taxon>
        <taxon>Bacteroidota</taxon>
        <taxon>Cytophagia</taxon>
        <taxon>Cytophagales</taxon>
        <taxon>Thermoflexibacteraceae</taxon>
        <taxon>Thermoflexibacter</taxon>
    </lineage>
</organism>
<feature type="transmembrane region" description="Helical" evidence="2">
    <location>
        <begin position="134"/>
        <end position="156"/>
    </location>
</feature>
<accession>A0A1I2C416</accession>
<keyword evidence="1" id="KW-0175">Coiled coil</keyword>
<evidence type="ECO:0000259" key="3">
    <source>
        <dbReference type="Pfam" id="PF06580"/>
    </source>
</evidence>
<feature type="domain" description="Signal transduction histidine kinase internal region" evidence="3">
    <location>
        <begin position="176"/>
        <end position="252"/>
    </location>
</feature>
<dbReference type="InterPro" id="IPR050640">
    <property type="entry name" value="Bact_2-comp_sensor_kinase"/>
</dbReference>
<protein>
    <submittedName>
        <fullName evidence="4">Histidine kinase</fullName>
    </submittedName>
</protein>
<dbReference type="GO" id="GO:0016020">
    <property type="term" value="C:membrane"/>
    <property type="evidence" value="ECO:0007669"/>
    <property type="project" value="InterPro"/>
</dbReference>
<keyword evidence="2" id="KW-1133">Transmembrane helix</keyword>
<gene>
    <name evidence="4" type="ORF">SAMN04488541_100470</name>
</gene>
<evidence type="ECO:0000256" key="1">
    <source>
        <dbReference type="SAM" id="Coils"/>
    </source>
</evidence>
<name>A0A1I2C416_9BACT</name>
<dbReference type="PANTHER" id="PTHR34220">
    <property type="entry name" value="SENSOR HISTIDINE KINASE YPDA"/>
    <property type="match status" value="1"/>
</dbReference>
<feature type="coiled-coil region" evidence="1">
    <location>
        <begin position="157"/>
        <end position="184"/>
    </location>
</feature>
<evidence type="ECO:0000313" key="4">
    <source>
        <dbReference type="EMBL" id="SFE62948.1"/>
    </source>
</evidence>
<sequence length="371" mass="44348">MKIKQIHFTGAGVFIYIIFFTSVLNIIYQLHHALILMAFGGFFHLLIIYLNNYQLIPKFLKKRKYFIYILLVIVLLFSLSWVRAYLENKYLLFTPERFTDFNRELGSKLFPRDVSEFKMPPPRDMFRGMPRRPIFFPAVFFTNLMIWLVGFSFYFVKEWFENQRIVAERQREALETELKFLKSQLHPHFLFNTLNNIYSYTYIKDDRAAPMLMKLSEMLRYMLYDSNEATVSLEKEIQFLKNFIDLQKMKSNKNQAIDFHIQGNTLTFPTAPLLLLPFFENSFKHSDLDINPKGYILTKLEVQDNQQLYFEMGNTKRPYKSNQQESSGIGLENVKKRLELLYPNRHELIIEDREDIFKVKLFLQINSPTTK</sequence>
<evidence type="ECO:0000256" key="2">
    <source>
        <dbReference type="SAM" id="Phobius"/>
    </source>
</evidence>
<dbReference type="Pfam" id="PF06580">
    <property type="entry name" value="His_kinase"/>
    <property type="match status" value="1"/>
</dbReference>
<dbReference type="EMBL" id="FONY01000004">
    <property type="protein sequence ID" value="SFE62948.1"/>
    <property type="molecule type" value="Genomic_DNA"/>
</dbReference>
<dbReference type="GO" id="GO:0000155">
    <property type="term" value="F:phosphorelay sensor kinase activity"/>
    <property type="evidence" value="ECO:0007669"/>
    <property type="project" value="InterPro"/>
</dbReference>
<keyword evidence="4" id="KW-0418">Kinase</keyword>
<reference evidence="4 5" key="1">
    <citation type="submission" date="2016-10" db="EMBL/GenBank/DDBJ databases">
        <authorList>
            <person name="de Groot N.N."/>
        </authorList>
    </citation>
    <scope>NUCLEOTIDE SEQUENCE [LARGE SCALE GENOMIC DNA]</scope>
    <source>
        <strain>GEY</strain>
        <strain evidence="5">DSM 9560</strain>
    </source>
</reference>
<keyword evidence="2" id="KW-0472">Membrane</keyword>
<feature type="transmembrane region" description="Helical" evidence="2">
    <location>
        <begin position="65"/>
        <end position="86"/>
    </location>
</feature>
<dbReference type="InterPro" id="IPR010559">
    <property type="entry name" value="Sig_transdc_His_kin_internal"/>
</dbReference>
<dbReference type="OrthoDB" id="9792992at2"/>
<keyword evidence="2" id="KW-0812">Transmembrane</keyword>
<feature type="transmembrane region" description="Helical" evidence="2">
    <location>
        <begin position="34"/>
        <end position="53"/>
    </location>
</feature>
<evidence type="ECO:0000313" key="5">
    <source>
        <dbReference type="Proteomes" id="UP000199513"/>
    </source>
</evidence>
<dbReference type="Proteomes" id="UP000199513">
    <property type="component" value="Unassembled WGS sequence"/>
</dbReference>
<keyword evidence="5" id="KW-1185">Reference proteome</keyword>
<dbReference type="PANTHER" id="PTHR34220:SF7">
    <property type="entry name" value="SENSOR HISTIDINE KINASE YPDA"/>
    <property type="match status" value="1"/>
</dbReference>
<dbReference type="RefSeq" id="WP_091539937.1">
    <property type="nucleotide sequence ID" value="NZ_FONY01000004.1"/>
</dbReference>
<dbReference type="AlphaFoldDB" id="A0A1I2C416"/>
<dbReference type="STRING" id="1003.SAMN04488541_100470"/>